<reference evidence="2" key="1">
    <citation type="submission" date="2016-10" db="EMBL/GenBank/DDBJ databases">
        <authorList>
            <person name="Varghese N."/>
            <person name="Submissions S."/>
        </authorList>
    </citation>
    <scope>NUCLEOTIDE SEQUENCE [LARGE SCALE GENOMIC DNA]</scope>
    <source>
        <strain evidence="2">DSM 24767</strain>
    </source>
</reference>
<dbReference type="OrthoDB" id="166188at2157"/>
<evidence type="ECO:0008006" key="3">
    <source>
        <dbReference type="Google" id="ProtNLM"/>
    </source>
</evidence>
<dbReference type="RefSeq" id="WP_090381729.1">
    <property type="nucleotide sequence ID" value="NZ_FNLC01000002.1"/>
</dbReference>
<accession>A0A1H1G7T4</accession>
<dbReference type="InterPro" id="IPR043899">
    <property type="entry name" value="DUF5789"/>
</dbReference>
<dbReference type="Pfam" id="PF19102">
    <property type="entry name" value="DUF5789"/>
    <property type="match status" value="1"/>
</dbReference>
<sequence length="80" mass="9085">MTNDNPAENAADDQLGTLDSILETHQYPTTTDDLIAEHGEFEVQSQDGETTLRELLEPIDDETYDSADEVQNRILRLLHR</sequence>
<organism evidence="1 2">
    <name type="scientific">Natronobacterium texcoconense</name>
    <dbReference type="NCBI Taxonomy" id="1095778"/>
    <lineage>
        <taxon>Archaea</taxon>
        <taxon>Methanobacteriati</taxon>
        <taxon>Methanobacteriota</taxon>
        <taxon>Stenosarchaea group</taxon>
        <taxon>Halobacteria</taxon>
        <taxon>Halobacteriales</taxon>
        <taxon>Natrialbaceae</taxon>
        <taxon>Natronobacterium</taxon>
    </lineage>
</organism>
<evidence type="ECO:0000313" key="2">
    <source>
        <dbReference type="Proteomes" id="UP000198848"/>
    </source>
</evidence>
<dbReference type="Proteomes" id="UP000198848">
    <property type="component" value="Unassembled WGS sequence"/>
</dbReference>
<protein>
    <recommendedName>
        <fullName evidence="3">DUF2795 domain-containing protein</fullName>
    </recommendedName>
</protein>
<gene>
    <name evidence="1" type="ORF">SAMN04489842_2302</name>
</gene>
<dbReference type="EMBL" id="FNLC01000002">
    <property type="protein sequence ID" value="SDR09213.1"/>
    <property type="molecule type" value="Genomic_DNA"/>
</dbReference>
<dbReference type="AlphaFoldDB" id="A0A1H1G7T4"/>
<keyword evidence="2" id="KW-1185">Reference proteome</keyword>
<name>A0A1H1G7T4_NATTX</name>
<evidence type="ECO:0000313" key="1">
    <source>
        <dbReference type="EMBL" id="SDR09213.1"/>
    </source>
</evidence>
<proteinExistence type="predicted"/>